<evidence type="ECO:0000256" key="12">
    <source>
        <dbReference type="ARBA" id="ARBA00047899"/>
    </source>
</evidence>
<comment type="similarity">
    <text evidence="2">Belongs to the PI3/PI4-kinase family. ATM subfamily.</text>
</comment>
<dbReference type="Pfam" id="PF02260">
    <property type="entry name" value="FATC"/>
    <property type="match status" value="1"/>
</dbReference>
<dbReference type="GO" id="GO:0000077">
    <property type="term" value="P:DNA damage checkpoint signaling"/>
    <property type="evidence" value="ECO:0007669"/>
    <property type="project" value="TreeGrafter"/>
</dbReference>
<dbReference type="RefSeq" id="XP_013242974.1">
    <property type="nucleotide sequence ID" value="XM_013387520.1"/>
</dbReference>
<dbReference type="InterPro" id="IPR003152">
    <property type="entry name" value="FATC_dom"/>
</dbReference>
<dbReference type="Pfam" id="PF08064">
    <property type="entry name" value="UME"/>
    <property type="match status" value="1"/>
</dbReference>
<dbReference type="PROSITE" id="PS00916">
    <property type="entry name" value="PI3_4_KINASE_2"/>
    <property type="match status" value="1"/>
</dbReference>
<dbReference type="EMBL" id="JMSN01000047">
    <property type="protein sequence ID" value="KDN44907.1"/>
    <property type="molecule type" value="Genomic_DNA"/>
</dbReference>
<dbReference type="SMART" id="SM01343">
    <property type="entry name" value="FATC"/>
    <property type="match status" value="1"/>
</dbReference>
<dbReference type="InParanoid" id="A0A066VT79"/>
<keyword evidence="6" id="KW-0547">Nucleotide-binding</keyword>
<dbReference type="PROSITE" id="PS51189">
    <property type="entry name" value="FAT"/>
    <property type="match status" value="1"/>
</dbReference>
<dbReference type="InterPro" id="IPR050517">
    <property type="entry name" value="DDR_Repair_Kinase"/>
</dbReference>
<dbReference type="GO" id="GO:0005524">
    <property type="term" value="F:ATP binding"/>
    <property type="evidence" value="ECO:0007669"/>
    <property type="project" value="UniProtKB-KW"/>
</dbReference>
<accession>A0A066VT79</accession>
<evidence type="ECO:0000256" key="5">
    <source>
        <dbReference type="ARBA" id="ARBA00022679"/>
    </source>
</evidence>
<dbReference type="SMART" id="SM00146">
    <property type="entry name" value="PI3Kc"/>
    <property type="match status" value="1"/>
</dbReference>
<comment type="caution">
    <text evidence="17">The sequence shown here is derived from an EMBL/GenBank/DDBJ whole genome shotgun (WGS) entry which is preliminary data.</text>
</comment>
<protein>
    <recommendedName>
        <fullName evidence="3">non-specific serine/threonine protein kinase</fullName>
        <ecNumber evidence="3">2.7.11.1</ecNumber>
    </recommendedName>
</protein>
<dbReference type="Gene3D" id="1.25.40.10">
    <property type="entry name" value="Tetratricopeptide repeat domain"/>
    <property type="match status" value="1"/>
</dbReference>
<evidence type="ECO:0000256" key="9">
    <source>
        <dbReference type="ARBA" id="ARBA00022840"/>
    </source>
</evidence>
<keyword evidence="4" id="KW-0723">Serine/threonine-protein kinase</keyword>
<evidence type="ECO:0000256" key="3">
    <source>
        <dbReference type="ARBA" id="ARBA00012513"/>
    </source>
</evidence>
<evidence type="ECO:0000259" key="15">
    <source>
        <dbReference type="PROSITE" id="PS51189"/>
    </source>
</evidence>
<reference evidence="17 18" key="1">
    <citation type="submission" date="2014-05" db="EMBL/GenBank/DDBJ databases">
        <title>Draft genome sequence of a rare smut relative, Tilletiaria anomala UBC 951.</title>
        <authorList>
            <consortium name="DOE Joint Genome Institute"/>
            <person name="Toome M."/>
            <person name="Kuo A."/>
            <person name="Henrissat B."/>
            <person name="Lipzen A."/>
            <person name="Tritt A."/>
            <person name="Yoshinaga Y."/>
            <person name="Zane M."/>
            <person name="Barry K."/>
            <person name="Grigoriev I.V."/>
            <person name="Spatafora J.W."/>
            <person name="Aimea M.C."/>
        </authorList>
    </citation>
    <scope>NUCLEOTIDE SEQUENCE [LARGE SCALE GENOMIC DNA]</scope>
    <source>
        <strain evidence="17 18">UBC 951</strain>
    </source>
</reference>
<keyword evidence="5" id="KW-0808">Transferase</keyword>
<evidence type="ECO:0000256" key="13">
    <source>
        <dbReference type="ARBA" id="ARBA00048679"/>
    </source>
</evidence>
<evidence type="ECO:0000256" key="2">
    <source>
        <dbReference type="ARBA" id="ARBA00010769"/>
    </source>
</evidence>
<dbReference type="PROSITE" id="PS50290">
    <property type="entry name" value="PI3_4_KINASE_3"/>
    <property type="match status" value="1"/>
</dbReference>
<dbReference type="Pfam" id="PF02259">
    <property type="entry name" value="FAT"/>
    <property type="match status" value="1"/>
</dbReference>
<dbReference type="Pfam" id="PF23593">
    <property type="entry name" value="HEAT_ATR"/>
    <property type="match status" value="1"/>
</dbReference>
<keyword evidence="9" id="KW-0067">ATP-binding</keyword>
<dbReference type="PROSITE" id="PS51190">
    <property type="entry name" value="FATC"/>
    <property type="match status" value="1"/>
</dbReference>
<feature type="domain" description="FAT" evidence="15">
    <location>
        <begin position="806"/>
        <end position="1348"/>
    </location>
</feature>
<dbReference type="GO" id="GO:0006281">
    <property type="term" value="P:DNA repair"/>
    <property type="evidence" value="ECO:0007669"/>
    <property type="project" value="UniProtKB-KW"/>
</dbReference>
<evidence type="ECO:0000256" key="7">
    <source>
        <dbReference type="ARBA" id="ARBA00022763"/>
    </source>
</evidence>
<dbReference type="GO" id="GO:0005694">
    <property type="term" value="C:chromosome"/>
    <property type="evidence" value="ECO:0007669"/>
    <property type="project" value="TreeGrafter"/>
</dbReference>
<organism evidence="17 18">
    <name type="scientific">Tilletiaria anomala (strain ATCC 24038 / CBS 436.72 / UBC 951)</name>
    <dbReference type="NCBI Taxonomy" id="1037660"/>
    <lineage>
        <taxon>Eukaryota</taxon>
        <taxon>Fungi</taxon>
        <taxon>Dikarya</taxon>
        <taxon>Basidiomycota</taxon>
        <taxon>Ustilaginomycotina</taxon>
        <taxon>Exobasidiomycetes</taxon>
        <taxon>Georgefischeriales</taxon>
        <taxon>Tilletiariaceae</taxon>
        <taxon>Tilletiaria</taxon>
    </lineage>
</organism>
<keyword evidence="11" id="KW-0539">Nucleus</keyword>
<comment type="catalytic activity">
    <reaction evidence="13">
        <text>L-seryl-[protein] + ATP = O-phospho-L-seryl-[protein] + ADP + H(+)</text>
        <dbReference type="Rhea" id="RHEA:17989"/>
        <dbReference type="Rhea" id="RHEA-COMP:9863"/>
        <dbReference type="Rhea" id="RHEA-COMP:11604"/>
        <dbReference type="ChEBI" id="CHEBI:15378"/>
        <dbReference type="ChEBI" id="CHEBI:29999"/>
        <dbReference type="ChEBI" id="CHEBI:30616"/>
        <dbReference type="ChEBI" id="CHEBI:83421"/>
        <dbReference type="ChEBI" id="CHEBI:456216"/>
        <dbReference type="EC" id="2.7.11.1"/>
    </reaction>
</comment>
<keyword evidence="18" id="KW-1185">Reference proteome</keyword>
<dbReference type="CDD" id="cd00892">
    <property type="entry name" value="PIKKc_ATR"/>
    <property type="match status" value="1"/>
</dbReference>
<evidence type="ECO:0000256" key="8">
    <source>
        <dbReference type="ARBA" id="ARBA00022777"/>
    </source>
</evidence>
<evidence type="ECO:0000313" key="17">
    <source>
        <dbReference type="EMBL" id="KDN44907.1"/>
    </source>
</evidence>
<dbReference type="InterPro" id="IPR000403">
    <property type="entry name" value="PI3/4_kinase_cat_dom"/>
</dbReference>
<evidence type="ECO:0000259" key="16">
    <source>
        <dbReference type="PROSITE" id="PS51190"/>
    </source>
</evidence>
<dbReference type="STRING" id="1037660.A0A066VT79"/>
<dbReference type="Pfam" id="PF00454">
    <property type="entry name" value="PI3_PI4_kinase"/>
    <property type="match status" value="1"/>
</dbReference>
<dbReference type="HOGENOM" id="CLU_000178_2_8_1"/>
<dbReference type="InterPro" id="IPR057564">
    <property type="entry name" value="HEAT_ATR"/>
</dbReference>
<feature type="domain" description="FATC" evidence="16">
    <location>
        <begin position="1775"/>
        <end position="1807"/>
    </location>
</feature>
<keyword evidence="7" id="KW-0227">DNA damage</keyword>
<dbReference type="InterPro" id="IPR011009">
    <property type="entry name" value="Kinase-like_dom_sf"/>
</dbReference>
<dbReference type="InterPro" id="IPR012993">
    <property type="entry name" value="UME"/>
</dbReference>
<dbReference type="InterPro" id="IPR018936">
    <property type="entry name" value="PI3/4_kinase_CS"/>
</dbReference>
<evidence type="ECO:0000256" key="11">
    <source>
        <dbReference type="ARBA" id="ARBA00023242"/>
    </source>
</evidence>
<evidence type="ECO:0000256" key="1">
    <source>
        <dbReference type="ARBA" id="ARBA00004123"/>
    </source>
</evidence>
<dbReference type="SUPFAM" id="SSF56112">
    <property type="entry name" value="Protein kinase-like (PK-like)"/>
    <property type="match status" value="1"/>
</dbReference>
<dbReference type="Pfam" id="PF25030">
    <property type="entry name" value="M-HEAT_ATR"/>
    <property type="match status" value="1"/>
</dbReference>
<dbReference type="SMART" id="SM00802">
    <property type="entry name" value="UME"/>
    <property type="match status" value="1"/>
</dbReference>
<dbReference type="Gene3D" id="1.10.1070.11">
    <property type="entry name" value="Phosphatidylinositol 3-/4-kinase, catalytic domain"/>
    <property type="match status" value="1"/>
</dbReference>
<evidence type="ECO:0000313" key="18">
    <source>
        <dbReference type="Proteomes" id="UP000027361"/>
    </source>
</evidence>
<dbReference type="InterPro" id="IPR036940">
    <property type="entry name" value="PI3/4_kinase_cat_sf"/>
</dbReference>
<evidence type="ECO:0000256" key="4">
    <source>
        <dbReference type="ARBA" id="ARBA00022527"/>
    </source>
</evidence>
<name>A0A066VT79_TILAU</name>
<dbReference type="Proteomes" id="UP000027361">
    <property type="component" value="Unassembled WGS sequence"/>
</dbReference>
<dbReference type="InterPro" id="IPR056802">
    <property type="entry name" value="ATR-like_M-HEAT"/>
</dbReference>
<comment type="subcellular location">
    <subcellularLocation>
        <location evidence="1">Nucleus</location>
    </subcellularLocation>
</comment>
<dbReference type="OrthoDB" id="381190at2759"/>
<dbReference type="OMA" id="NWLDESN"/>
<dbReference type="GO" id="GO:0000723">
    <property type="term" value="P:telomere maintenance"/>
    <property type="evidence" value="ECO:0007669"/>
    <property type="project" value="TreeGrafter"/>
</dbReference>
<dbReference type="GO" id="GO:0004674">
    <property type="term" value="F:protein serine/threonine kinase activity"/>
    <property type="evidence" value="ECO:0007669"/>
    <property type="project" value="UniProtKB-KW"/>
</dbReference>
<dbReference type="PANTHER" id="PTHR11139">
    <property type="entry name" value="ATAXIA TELANGIECTASIA MUTATED ATM -RELATED"/>
    <property type="match status" value="1"/>
</dbReference>
<dbReference type="FunCoup" id="A0A066VT79">
    <property type="interactions" value="473"/>
</dbReference>
<dbReference type="Gene3D" id="3.30.1010.10">
    <property type="entry name" value="Phosphatidylinositol 3-kinase Catalytic Subunit, Chain A, domain 4"/>
    <property type="match status" value="1"/>
</dbReference>
<dbReference type="EC" id="2.7.11.1" evidence="3"/>
<comment type="catalytic activity">
    <reaction evidence="12">
        <text>L-threonyl-[protein] + ATP = O-phospho-L-threonyl-[protein] + ADP + H(+)</text>
        <dbReference type="Rhea" id="RHEA:46608"/>
        <dbReference type="Rhea" id="RHEA-COMP:11060"/>
        <dbReference type="Rhea" id="RHEA-COMP:11605"/>
        <dbReference type="ChEBI" id="CHEBI:15378"/>
        <dbReference type="ChEBI" id="CHEBI:30013"/>
        <dbReference type="ChEBI" id="CHEBI:30616"/>
        <dbReference type="ChEBI" id="CHEBI:61977"/>
        <dbReference type="ChEBI" id="CHEBI:456216"/>
        <dbReference type="EC" id="2.7.11.1"/>
    </reaction>
</comment>
<dbReference type="GeneID" id="25262480"/>
<proteinExistence type="inferred from homology"/>
<keyword evidence="10" id="KW-0234">DNA repair</keyword>
<gene>
    <name evidence="17" type="ORF">K437DRAFT_224659</name>
</gene>
<dbReference type="InterPro" id="IPR014009">
    <property type="entry name" value="PIK_FAT"/>
</dbReference>
<dbReference type="SUPFAM" id="SSF48452">
    <property type="entry name" value="TPR-like"/>
    <property type="match status" value="1"/>
</dbReference>
<evidence type="ECO:0000256" key="10">
    <source>
        <dbReference type="ARBA" id="ARBA00023204"/>
    </source>
</evidence>
<evidence type="ECO:0000259" key="14">
    <source>
        <dbReference type="PROSITE" id="PS50290"/>
    </source>
</evidence>
<dbReference type="InterPro" id="IPR011990">
    <property type="entry name" value="TPR-like_helical_dom_sf"/>
</dbReference>
<dbReference type="GO" id="GO:0005634">
    <property type="term" value="C:nucleus"/>
    <property type="evidence" value="ECO:0007669"/>
    <property type="project" value="UniProtKB-SubCell"/>
</dbReference>
<sequence>MDSIALFEMLKQAMMLKSRSCRLAATEVVWAVAMRFDRMLSHQKLSDARHVLQCVNTLHSDLLASGDGRAVEAAIDSLGRVGRLKSDILLGPTILKLVETLEAGPFPRSAAYSQIVALSAYHHCTTFQLLFPHLEQVSVYVVSRMMAVPSLFIEVLRLTGMTKTKFLQATLQHIVPALIKSKSRVSLQSVAKALGSEEKKLCIDCMVPILNMCLIQEQRARKQCIQELSRYLDAAYFDQMLRSYLPEILGNLVINLGYEERRHNAFTGLNFVYETLKVKKEKRTFGEWLGAESMAIHAWLNDDLNSGHGRRTMAEKKAVVKSLSELIDIVGYFITSITPQIIATLTSNFANADLRHEVLKTWRKLISVLQASDLELYLGQTVASMSSFWDTMDEAEKDEAIGMINDLLSQPKDLKEKAETVLSQVRTSQSMREEVTALQQLKGNFAARATKRQQLTGLLKDLYNDSAAVLFQALGELQSFLFSERDFVKELASGNKFDPLAGSIISALLAILARMEAASSGDIAQLAFQCLGCVGAIDPDRLDIREDEPIRIILNNFKDQDEATDFALHLIKDVLVKAFRATDNTKHQANLAFAIQELLKFCGFSTALLDTAPMHNRAAPPVKTKARWQALPRHMLDTVAPLLESRYSIQFIDAPPRELPLSHHTNSYREWLQTWTSQLIKATQGTPAEPVFSVFRGVVLEHDLTVAQHILPHLVLTVLISGPQQRRDEVREEFLGVLTLQVVGRKDNNQRLMMAQTVFGLMDHLSVWLHRKRVEHAKQQRRSSTRSPREEISVIESVIDSIPQQLLATASFQSQSYARSLLHFEQTIRQYQGEVEPTGLQDQLEKMHCIYACLDEPDGMEGISTLVRSPSLEHQIREHESTGRWTAAQSCWELKLQQAPDEPKLHLGLLNCLRNLGHYDTMQTHIRGALSHNPDWQSLLGQFEVEGACILSQWGEVARLVDLPNATSDKHALARLLLAMRSGDQVAVLAALRDARQQLGRPIIAAGKTRYALIYDSVLQLQVIQDLETIFVHKEGTQDITALLSDRVAQTLPSFRVREVLLSAHRTALRSVMKDNKASVAAAWIQTSKFARRADHRQTSYSAVLQAARLDASFSFVQRAKLLRLDDQLQAAIQVMNNNLASFETPSSELAGYHASKSDIAKANLLRSSLMEATGRYSRNEVLESYRRTAKIDETAERPWYQLGHYADISRDTADGSAHVVDAKVVNYLLRALKYGIKYFFRTLPRILTIWLDAGENEVVVEANRAAQNAPGTGEDAAVTAFRDINSHIRKAHAWIPGYQWLAVFAQLVCRVTHRNDSVWKLLQDVIGKVIDEYPQQAMWAVVGGCQSKDLERRKRFKEIIHKVKVRSTESGFSVVKAIDQALLMALQLQLLCDHPVQQKVSVLSMAQEFPKIISLESDHLLLPLQSSLVVGLPANNISDRDHQPFPDNLPCIQRFDDVVEIMNSLQKPRKLTVLGTDGASYNFLCKPKDDLRKDARLMDFDAMINKLLQSNSDSRRRKLYIRTYAVVTLNEECGLIEWVPNTVGLRHILHKLYATRNIHLYGPDVKNAFEEQKANHKTAAMVFENKALAKYPPVFHEWFLATFPEPSAWLGARLRYARTLAVMSMVGHVLGLGDRHGENILFDSVSGDTVHVDLNCLFEKGLTFEIPERVPFRLTQNLVDALGVTGPDGVFRKAAEISMTILRDNKDSLMSVLEAMIHDPLVEWTPDLRYKNKVSQNRHGGIDPRTLEARHALHTVRRKLEGYKKLSHSTSGEVSLSTPNLVDALIRDATSSHNLALMYIGWASYL</sequence>
<keyword evidence="8" id="KW-0418">Kinase</keyword>
<dbReference type="InterPro" id="IPR016024">
    <property type="entry name" value="ARM-type_fold"/>
</dbReference>
<dbReference type="InterPro" id="IPR003151">
    <property type="entry name" value="PIK-rel_kinase_FAT"/>
</dbReference>
<dbReference type="PANTHER" id="PTHR11139:SF125">
    <property type="entry name" value="SERINE_THREONINE-PROTEIN KINASE MEC1"/>
    <property type="match status" value="1"/>
</dbReference>
<dbReference type="SUPFAM" id="SSF48371">
    <property type="entry name" value="ARM repeat"/>
    <property type="match status" value="1"/>
</dbReference>
<evidence type="ECO:0000256" key="6">
    <source>
        <dbReference type="ARBA" id="ARBA00022741"/>
    </source>
</evidence>
<feature type="domain" description="PI3K/PI4K catalytic" evidence="14">
    <location>
        <begin position="1456"/>
        <end position="1765"/>
    </location>
</feature>